<dbReference type="InterPro" id="IPR054030">
    <property type="entry name" value="Gp5_Vgr_C"/>
</dbReference>
<dbReference type="InterPro" id="IPR017847">
    <property type="entry name" value="T6SS_RhsGE_Vgr_subset"/>
</dbReference>
<dbReference type="NCBIfam" id="TIGR01646">
    <property type="entry name" value="vgr_GE"/>
    <property type="match status" value="1"/>
</dbReference>
<dbReference type="SUPFAM" id="SSF69255">
    <property type="entry name" value="gp5 N-terminal domain-like"/>
    <property type="match status" value="1"/>
</dbReference>
<feature type="domain" description="Gp5/Type VI secretion system Vgr C-terminal trimerisation" evidence="5">
    <location>
        <begin position="466"/>
        <end position="577"/>
    </location>
</feature>
<dbReference type="Gene3D" id="2.30.110.50">
    <property type="match status" value="1"/>
</dbReference>
<accession>A0AAX1ULX2</accession>
<proteinExistence type="inferred from homology"/>
<sequence length="767" mass="83726">MSEAREITLSLPAATEDLWFSALEGEDGLGRPFRYELLLASKSLDLAAADILGTPVLVTVRGEVPRHFHGIATAFGLDEIRDDHAHYRLTMEPSMALLGLRRDNRIFQDRSVPEILEAVLSEIPGLHWDFRLQASYPPRDYCVQYGETDLDFVQRLMEHEGIGYFFEHEAEGHRLVLFDTNARLAPAPGAEILPYEPDSRVSFRDGDFITAWLPRAHIRPGKVSQGDYDFEKPSSDLTSRAENPLGHAADDAEHYRWPGDYRTLPAGDRLSRLRLEEAQAPQVRVEARGTARPLWPGRTFRLDLFPREAENDDYLVTACRYRLWDDQFRSGQSRAEVGYEVDLSLVPARVPYRPERRTPRPVMKGPQTALVVGPAGAEIFTDRYARVKVHFFWDRLDARNEASSCFVRVSQTWAGAGWGFIQIPRIGQEVIVDFIEGDPDRPIVTGRVYNAEQMPPYGLPGQATQSGWKSHSSPGGGGWNELRFEDKAGAEEVYFQAQKDHTELIKNDESRTIGHDFAEDVGHDAVQSVAHDRRESVGNDKDTSVGRNRTVSIGVDDSESVGANRALRVGADETIAVARNATETIGMNHTQTVGIAQTVTVGAARTDSVGGAETRSVGAVQTNTIAASRSVSVGAGQTHSVGADDGWTVGGSQTVSVGADQSVTVGAKQTVSTGSDQMTTVGGSRATQVAKDDLQKADGAMGIGVGKSYTLDVKDEITLKCGSAEITLKKDGTIVLKGKDITLDASGKINIKAGGEITGKGSKINLN</sequence>
<dbReference type="PANTHER" id="PTHR32305:SF15">
    <property type="entry name" value="PROTEIN RHSA-RELATED"/>
    <property type="match status" value="1"/>
</dbReference>
<evidence type="ECO:0000313" key="7">
    <source>
        <dbReference type="Proteomes" id="UP000266305"/>
    </source>
</evidence>
<dbReference type="Gene3D" id="4.10.220.110">
    <property type="match status" value="1"/>
</dbReference>
<dbReference type="NCBIfam" id="TIGR03361">
    <property type="entry name" value="VI_Rhs_Vgr"/>
    <property type="match status" value="1"/>
</dbReference>
<dbReference type="Gene3D" id="3.55.50.10">
    <property type="entry name" value="Baseplate protein-like domains"/>
    <property type="match status" value="1"/>
</dbReference>
<dbReference type="InterPro" id="IPR006531">
    <property type="entry name" value="Gp5/Vgr_OB"/>
</dbReference>
<dbReference type="SUPFAM" id="SSF69349">
    <property type="entry name" value="Phage fibre proteins"/>
    <property type="match status" value="2"/>
</dbReference>
<evidence type="ECO:0000259" key="4">
    <source>
        <dbReference type="Pfam" id="PF04717"/>
    </source>
</evidence>
<dbReference type="Proteomes" id="UP000266305">
    <property type="component" value="Unassembled WGS sequence"/>
</dbReference>
<comment type="similarity">
    <text evidence="2">Belongs to the VgrG protein family.</text>
</comment>
<feature type="domain" description="Gp5/Type VI secretion system Vgr protein OB-fold" evidence="4">
    <location>
        <begin position="383"/>
        <end position="449"/>
    </location>
</feature>
<dbReference type="InterPro" id="IPR006533">
    <property type="entry name" value="T6SS_Vgr_RhsGE"/>
</dbReference>
<protein>
    <submittedName>
        <fullName evidence="6">Type VI secretion system tip protein VgrG</fullName>
    </submittedName>
</protein>
<evidence type="ECO:0000259" key="5">
    <source>
        <dbReference type="Pfam" id="PF22178"/>
    </source>
</evidence>
<evidence type="ECO:0000313" key="6">
    <source>
        <dbReference type="EMBL" id="RHZ95414.1"/>
    </source>
</evidence>
<dbReference type="PANTHER" id="PTHR32305">
    <property type="match status" value="1"/>
</dbReference>
<dbReference type="AlphaFoldDB" id="A0AAX1ULX2"/>
<name>A0AAX1ULX2_CERSP</name>
<dbReference type="EMBL" id="QWGP01000008">
    <property type="protein sequence ID" value="RHZ95414.1"/>
    <property type="molecule type" value="Genomic_DNA"/>
</dbReference>
<reference evidence="6 7" key="1">
    <citation type="submission" date="2018-08" db="EMBL/GenBank/DDBJ databases">
        <title>Draft genome sequence of Rhodobacter sphaeroides FY.</title>
        <authorList>
            <person name="Rayyan A."/>
            <person name="Meyer T.E."/>
            <person name="Kyndt J.A."/>
        </authorList>
    </citation>
    <scope>NUCLEOTIDE SEQUENCE [LARGE SCALE GENOMIC DNA]</scope>
    <source>
        <strain evidence="6 7">FY</strain>
    </source>
</reference>
<organism evidence="6 7">
    <name type="scientific">Cereibacter sphaeroides</name>
    <name type="common">Rhodobacter sphaeroides</name>
    <dbReference type="NCBI Taxonomy" id="1063"/>
    <lineage>
        <taxon>Bacteria</taxon>
        <taxon>Pseudomonadati</taxon>
        <taxon>Pseudomonadota</taxon>
        <taxon>Alphaproteobacteria</taxon>
        <taxon>Rhodobacterales</taxon>
        <taxon>Paracoccaceae</taxon>
        <taxon>Cereibacter</taxon>
    </lineage>
</organism>
<dbReference type="InterPro" id="IPR037026">
    <property type="entry name" value="Vgr_OB-fold_dom_sf"/>
</dbReference>
<dbReference type="Pfam" id="PF04717">
    <property type="entry name" value="Phage_base_V"/>
    <property type="match status" value="1"/>
</dbReference>
<dbReference type="Pfam" id="PF05954">
    <property type="entry name" value="Phage_GPD"/>
    <property type="match status" value="1"/>
</dbReference>
<dbReference type="RefSeq" id="WP_118999983.1">
    <property type="nucleotide sequence ID" value="NZ_QWGP01000008.1"/>
</dbReference>
<dbReference type="InterPro" id="IPR050708">
    <property type="entry name" value="T6SS_VgrG/RHS"/>
</dbReference>
<dbReference type="Pfam" id="PF22178">
    <property type="entry name" value="Gp5_trimer_C"/>
    <property type="match status" value="1"/>
</dbReference>
<evidence type="ECO:0000256" key="1">
    <source>
        <dbReference type="ARBA" id="ARBA00004613"/>
    </source>
</evidence>
<comment type="subcellular location">
    <subcellularLocation>
        <location evidence="1">Secreted</location>
    </subcellularLocation>
</comment>
<keyword evidence="3" id="KW-0964">Secreted</keyword>
<evidence type="ECO:0000256" key="2">
    <source>
        <dbReference type="ARBA" id="ARBA00005558"/>
    </source>
</evidence>
<dbReference type="SUPFAM" id="SSF69279">
    <property type="entry name" value="Phage tail proteins"/>
    <property type="match status" value="2"/>
</dbReference>
<dbReference type="GO" id="GO:0005576">
    <property type="term" value="C:extracellular region"/>
    <property type="evidence" value="ECO:0007669"/>
    <property type="project" value="UniProtKB-SubCell"/>
</dbReference>
<comment type="caution">
    <text evidence="6">The sequence shown here is derived from an EMBL/GenBank/DDBJ whole genome shotgun (WGS) entry which is preliminary data.</text>
</comment>
<dbReference type="Gene3D" id="2.40.50.230">
    <property type="entry name" value="Gp5 N-terminal domain"/>
    <property type="match status" value="1"/>
</dbReference>
<evidence type="ECO:0000256" key="3">
    <source>
        <dbReference type="ARBA" id="ARBA00022525"/>
    </source>
</evidence>
<gene>
    <name evidence="6" type="ORF">D1114_09460</name>
</gene>